<evidence type="ECO:0000256" key="11">
    <source>
        <dbReference type="ARBA" id="ARBA00023128"/>
    </source>
</evidence>
<dbReference type="PROSITE" id="PS00012">
    <property type="entry name" value="PHOSPHOPANTETHEINE"/>
    <property type="match status" value="1"/>
</dbReference>
<comment type="similarity">
    <text evidence="2">Belongs to the acyl carrier protein (ACP) family.</text>
</comment>
<dbReference type="EMBL" id="CALNXI010001448">
    <property type="protein sequence ID" value="CAH3169286.1"/>
    <property type="molecule type" value="Genomic_DNA"/>
</dbReference>
<keyword evidence="11" id="KW-0496">Mitochondrion</keyword>
<keyword evidence="12 13" id="KW-0275">Fatty acid biosynthesis</keyword>
<keyword evidence="4 13" id="KW-0596">Phosphopantetheine</keyword>
<dbReference type="HAMAP" id="MF_01217">
    <property type="entry name" value="Acyl_carrier"/>
    <property type="match status" value="1"/>
</dbReference>
<gene>
    <name evidence="15" type="ORF">PEVE_00006806</name>
</gene>
<evidence type="ECO:0000313" key="15">
    <source>
        <dbReference type="EMBL" id="CAH3169286.1"/>
    </source>
</evidence>
<evidence type="ECO:0000256" key="6">
    <source>
        <dbReference type="ARBA" id="ARBA00022553"/>
    </source>
</evidence>
<name>A0ABN8QS96_9CNID</name>
<dbReference type="InterPro" id="IPR003231">
    <property type="entry name" value="ACP"/>
</dbReference>
<proteinExistence type="inferred from homology"/>
<comment type="caution">
    <text evidence="15">The sequence shown here is derived from an EMBL/GenBank/DDBJ whole genome shotgun (WGS) entry which is preliminary data.</text>
</comment>
<evidence type="ECO:0000256" key="5">
    <source>
        <dbReference type="ARBA" id="ARBA00022516"/>
    </source>
</evidence>
<evidence type="ECO:0000256" key="9">
    <source>
        <dbReference type="ARBA" id="ARBA00022982"/>
    </source>
</evidence>
<evidence type="ECO:0000256" key="4">
    <source>
        <dbReference type="ARBA" id="ARBA00022450"/>
    </source>
</evidence>
<keyword evidence="16" id="KW-1185">Reference proteome</keyword>
<comment type="function">
    <text evidence="13">Carrier of the growing fatty acid chain in fatty acid biosynthesis.</text>
</comment>
<accession>A0ABN8QS96</accession>
<keyword evidence="7" id="KW-0276">Fatty acid metabolism</keyword>
<dbReference type="InterPro" id="IPR036736">
    <property type="entry name" value="ACP-like_sf"/>
</dbReference>
<keyword evidence="10" id="KW-0443">Lipid metabolism</keyword>
<keyword evidence="8" id="KW-0809">Transit peptide</keyword>
<evidence type="ECO:0000256" key="10">
    <source>
        <dbReference type="ARBA" id="ARBA00023098"/>
    </source>
</evidence>
<keyword evidence="9" id="KW-0249">Electron transport</keyword>
<sequence length="152" mass="17008">MATHMLRQFARRAVYAHPLLRRQSIRLVSSSPRVIFAGNKCLQQPFLVSSSLAAKPPCLMGVRLFADAGAALSREEIQTRVMDVLKLFDKVEPEKASIYHFINDLGLDSLDIVEIVMALEDDFAIEISDEEAEKVFTVDDAVHLIAKALDEH</sequence>
<evidence type="ECO:0000256" key="1">
    <source>
        <dbReference type="ARBA" id="ARBA00004173"/>
    </source>
</evidence>
<evidence type="ECO:0000313" key="16">
    <source>
        <dbReference type="Proteomes" id="UP001159427"/>
    </source>
</evidence>
<protein>
    <recommendedName>
        <fullName evidence="13">Acyl carrier protein</fullName>
    </recommendedName>
</protein>
<reference evidence="15 16" key="1">
    <citation type="submission" date="2022-05" db="EMBL/GenBank/DDBJ databases">
        <authorList>
            <consortium name="Genoscope - CEA"/>
            <person name="William W."/>
        </authorList>
    </citation>
    <scope>NUCLEOTIDE SEQUENCE [LARGE SCALE GENOMIC DNA]</scope>
</reference>
<dbReference type="PANTHER" id="PTHR20863">
    <property type="entry name" value="ACYL CARRIER PROTEIN"/>
    <property type="match status" value="1"/>
</dbReference>
<dbReference type="InterPro" id="IPR006162">
    <property type="entry name" value="Ppantetheine_attach_site"/>
</dbReference>
<organism evidence="15 16">
    <name type="scientific">Porites evermanni</name>
    <dbReference type="NCBI Taxonomy" id="104178"/>
    <lineage>
        <taxon>Eukaryota</taxon>
        <taxon>Metazoa</taxon>
        <taxon>Cnidaria</taxon>
        <taxon>Anthozoa</taxon>
        <taxon>Hexacorallia</taxon>
        <taxon>Scleractinia</taxon>
        <taxon>Fungiina</taxon>
        <taxon>Poritidae</taxon>
        <taxon>Porites</taxon>
    </lineage>
</organism>
<dbReference type="PANTHER" id="PTHR20863:SF28">
    <property type="entry name" value="ACYL CARRIER PROTEIN, MITOCHONDRIAL"/>
    <property type="match status" value="1"/>
</dbReference>
<dbReference type="Gene3D" id="1.10.1200.10">
    <property type="entry name" value="ACP-like"/>
    <property type="match status" value="1"/>
</dbReference>
<evidence type="ECO:0000256" key="12">
    <source>
        <dbReference type="ARBA" id="ARBA00023160"/>
    </source>
</evidence>
<dbReference type="PROSITE" id="PS50075">
    <property type="entry name" value="CARRIER"/>
    <property type="match status" value="1"/>
</dbReference>
<evidence type="ECO:0000256" key="2">
    <source>
        <dbReference type="ARBA" id="ARBA00010930"/>
    </source>
</evidence>
<comment type="subcellular location">
    <subcellularLocation>
        <location evidence="1">Mitochondrion</location>
    </subcellularLocation>
</comment>
<keyword evidence="3" id="KW-0813">Transport</keyword>
<keyword evidence="5 13" id="KW-0444">Lipid biosynthesis</keyword>
<feature type="domain" description="Carrier" evidence="14">
    <location>
        <begin position="75"/>
        <end position="149"/>
    </location>
</feature>
<evidence type="ECO:0000259" key="14">
    <source>
        <dbReference type="PROSITE" id="PS50075"/>
    </source>
</evidence>
<keyword evidence="6" id="KW-0597">Phosphoprotein</keyword>
<evidence type="ECO:0000256" key="7">
    <source>
        <dbReference type="ARBA" id="ARBA00022832"/>
    </source>
</evidence>
<dbReference type="Pfam" id="PF00550">
    <property type="entry name" value="PP-binding"/>
    <property type="match status" value="1"/>
</dbReference>
<evidence type="ECO:0000256" key="13">
    <source>
        <dbReference type="RuleBase" id="RU000722"/>
    </source>
</evidence>
<dbReference type="InterPro" id="IPR009081">
    <property type="entry name" value="PP-bd_ACP"/>
</dbReference>
<evidence type="ECO:0000256" key="8">
    <source>
        <dbReference type="ARBA" id="ARBA00022946"/>
    </source>
</evidence>
<dbReference type="Proteomes" id="UP001159427">
    <property type="component" value="Unassembled WGS sequence"/>
</dbReference>
<dbReference type="SUPFAM" id="SSF47336">
    <property type="entry name" value="ACP-like"/>
    <property type="match status" value="1"/>
</dbReference>
<evidence type="ECO:0000256" key="3">
    <source>
        <dbReference type="ARBA" id="ARBA00022448"/>
    </source>
</evidence>